<name>A0A077R879_9BASI</name>
<dbReference type="GO" id="GO:0003676">
    <property type="term" value="F:nucleic acid binding"/>
    <property type="evidence" value="ECO:0007669"/>
    <property type="project" value="InterPro"/>
</dbReference>
<dbReference type="AlphaFoldDB" id="A0A077R879"/>
<comment type="similarity">
    <text evidence="2">Belongs to the class-II aminoacyl-tRNA synthetase family.</text>
</comment>
<dbReference type="Gene3D" id="2.40.50.140">
    <property type="entry name" value="Nucleic acid-binding proteins"/>
    <property type="match status" value="1"/>
</dbReference>
<dbReference type="InterPro" id="IPR006195">
    <property type="entry name" value="aa-tRNA-synth_II"/>
</dbReference>
<dbReference type="GO" id="GO:0005737">
    <property type="term" value="C:cytoplasm"/>
    <property type="evidence" value="ECO:0007669"/>
    <property type="project" value="UniProtKB-SubCell"/>
</dbReference>
<evidence type="ECO:0000256" key="2">
    <source>
        <dbReference type="ARBA" id="ARBA00008226"/>
    </source>
</evidence>
<evidence type="ECO:0000256" key="10">
    <source>
        <dbReference type="ARBA" id="ARBA00029886"/>
    </source>
</evidence>
<evidence type="ECO:0000256" key="11">
    <source>
        <dbReference type="ARBA" id="ARBA00047844"/>
    </source>
</evidence>
<dbReference type="SUPFAM" id="SSF50249">
    <property type="entry name" value="Nucleic acid-binding proteins"/>
    <property type="match status" value="1"/>
</dbReference>
<accession>A0A077R879</accession>
<dbReference type="InterPro" id="IPR004522">
    <property type="entry name" value="Asn-tRNA-ligase"/>
</dbReference>
<dbReference type="GO" id="GO:0006421">
    <property type="term" value="P:asparaginyl-tRNA aminoacylation"/>
    <property type="evidence" value="ECO:0007669"/>
    <property type="project" value="InterPro"/>
</dbReference>
<evidence type="ECO:0000256" key="7">
    <source>
        <dbReference type="ARBA" id="ARBA00022840"/>
    </source>
</evidence>
<evidence type="ECO:0000259" key="13">
    <source>
        <dbReference type="PROSITE" id="PS50862"/>
    </source>
</evidence>
<reference evidence="14" key="1">
    <citation type="journal article" date="2014" name="Genome Biol. Evol.">
        <title>Gene Loss Rather Than Gene Gain Is Associated with a Host Jump from Monocots to Dicots in the Smut Fungus Melanopsichium pennsylvanicum.</title>
        <authorList>
            <person name="Sharma R."/>
            <person name="Mishra B."/>
            <person name="Runge F."/>
            <person name="Thines M."/>
        </authorList>
    </citation>
    <scope>NUCLEOTIDE SEQUENCE</scope>
    <source>
        <strain evidence="14">4</strain>
    </source>
</reference>
<evidence type="ECO:0000256" key="1">
    <source>
        <dbReference type="ARBA" id="ARBA00004496"/>
    </source>
</evidence>
<keyword evidence="8" id="KW-0648">Protein biosynthesis</keyword>
<dbReference type="PANTHER" id="PTHR22594:SF16">
    <property type="entry name" value="ASPARAGINE--TRNA LIGASE, CYTOPLASMIC"/>
    <property type="match status" value="1"/>
</dbReference>
<dbReference type="GO" id="GO:0004816">
    <property type="term" value="F:asparagine-tRNA ligase activity"/>
    <property type="evidence" value="ECO:0007669"/>
    <property type="project" value="UniProtKB-EC"/>
</dbReference>
<dbReference type="PANTHER" id="PTHR22594">
    <property type="entry name" value="ASPARTYL/LYSYL-TRNA SYNTHETASE"/>
    <property type="match status" value="1"/>
</dbReference>
<dbReference type="Pfam" id="PF00152">
    <property type="entry name" value="tRNA-synt_2"/>
    <property type="match status" value="1"/>
</dbReference>
<dbReference type="InterPro" id="IPR002312">
    <property type="entry name" value="Asp/Asn-tRNA-synth_IIb"/>
</dbReference>
<keyword evidence="4" id="KW-0963">Cytoplasm</keyword>
<dbReference type="NCBIfam" id="TIGR00457">
    <property type="entry name" value="asnS"/>
    <property type="match status" value="1"/>
</dbReference>
<dbReference type="GO" id="GO:0005524">
    <property type="term" value="F:ATP binding"/>
    <property type="evidence" value="ECO:0007669"/>
    <property type="project" value="UniProtKB-KW"/>
</dbReference>
<organism evidence="14">
    <name type="scientific">Melanopsichium pennsylvanicum 4</name>
    <dbReference type="NCBI Taxonomy" id="1398559"/>
    <lineage>
        <taxon>Eukaryota</taxon>
        <taxon>Fungi</taxon>
        <taxon>Dikarya</taxon>
        <taxon>Basidiomycota</taxon>
        <taxon>Ustilaginomycotina</taxon>
        <taxon>Ustilaginomycetes</taxon>
        <taxon>Ustilaginales</taxon>
        <taxon>Ustilaginaceae</taxon>
        <taxon>Melanopsichium</taxon>
    </lineage>
</organism>
<feature type="region of interest" description="Disordered" evidence="12">
    <location>
        <begin position="112"/>
        <end position="134"/>
    </location>
</feature>
<comment type="subcellular location">
    <subcellularLocation>
        <location evidence="1">Cytoplasm</location>
    </subcellularLocation>
</comment>
<dbReference type="PROSITE" id="PS50862">
    <property type="entry name" value="AA_TRNA_LIGASE_II"/>
    <property type="match status" value="1"/>
</dbReference>
<dbReference type="Pfam" id="PF01336">
    <property type="entry name" value="tRNA_anti-codon"/>
    <property type="match status" value="1"/>
</dbReference>
<keyword evidence="6" id="KW-0547">Nucleotide-binding</keyword>
<feature type="domain" description="Aminoacyl-transfer RNA synthetases class-II family profile" evidence="13">
    <location>
        <begin position="280"/>
        <end position="575"/>
    </location>
</feature>
<dbReference type="EMBL" id="HG529643">
    <property type="protein sequence ID" value="CDI55307.1"/>
    <property type="molecule type" value="Genomic_DNA"/>
</dbReference>
<dbReference type="Gene3D" id="3.30.1910.20">
    <property type="entry name" value="asparaginyl-tRNA synthetase, N-terminal domain"/>
    <property type="match status" value="1"/>
</dbReference>
<dbReference type="PRINTS" id="PR01042">
    <property type="entry name" value="TRNASYNTHASP"/>
</dbReference>
<evidence type="ECO:0000256" key="3">
    <source>
        <dbReference type="ARBA" id="ARBA00012816"/>
    </source>
</evidence>
<dbReference type="FunFam" id="3.30.930.10:FF:000040">
    <property type="entry name" value="Asparagine--tRNA ligase, cytoplasmic"/>
    <property type="match status" value="1"/>
</dbReference>
<dbReference type="Gene3D" id="3.30.930.10">
    <property type="entry name" value="Bira Bifunctional Protein, Domain 2"/>
    <property type="match status" value="1"/>
</dbReference>
<dbReference type="CDD" id="cd00776">
    <property type="entry name" value="AsxRS_core"/>
    <property type="match status" value="1"/>
</dbReference>
<evidence type="ECO:0000256" key="5">
    <source>
        <dbReference type="ARBA" id="ARBA00022598"/>
    </source>
</evidence>
<dbReference type="InterPro" id="IPR045864">
    <property type="entry name" value="aa-tRNA-synth_II/BPL/LPL"/>
</dbReference>
<feature type="region of interest" description="Disordered" evidence="12">
    <location>
        <begin position="19"/>
        <end position="47"/>
    </location>
</feature>
<evidence type="ECO:0000256" key="8">
    <source>
        <dbReference type="ARBA" id="ARBA00022917"/>
    </source>
</evidence>
<dbReference type="Pfam" id="PF20917">
    <property type="entry name" value="AsnRS_N"/>
    <property type="match status" value="1"/>
</dbReference>
<comment type="catalytic activity">
    <reaction evidence="11">
        <text>tRNA(Asn) + L-asparagine + ATP = L-asparaginyl-tRNA(Asn) + AMP + diphosphate + H(+)</text>
        <dbReference type="Rhea" id="RHEA:11180"/>
        <dbReference type="Rhea" id="RHEA-COMP:9659"/>
        <dbReference type="Rhea" id="RHEA-COMP:9674"/>
        <dbReference type="ChEBI" id="CHEBI:15378"/>
        <dbReference type="ChEBI" id="CHEBI:30616"/>
        <dbReference type="ChEBI" id="CHEBI:33019"/>
        <dbReference type="ChEBI" id="CHEBI:58048"/>
        <dbReference type="ChEBI" id="CHEBI:78442"/>
        <dbReference type="ChEBI" id="CHEBI:78515"/>
        <dbReference type="ChEBI" id="CHEBI:456215"/>
        <dbReference type="EC" id="6.1.1.22"/>
    </reaction>
</comment>
<keyword evidence="9" id="KW-0030">Aminoacyl-tRNA synthetase</keyword>
<dbReference type="InterPro" id="IPR004364">
    <property type="entry name" value="Aa-tRNA-synt_II"/>
</dbReference>
<evidence type="ECO:0000256" key="6">
    <source>
        <dbReference type="ARBA" id="ARBA00022741"/>
    </source>
</evidence>
<sequence>MSAIKDALASAAEALHISGDKDKKPIGGGAPVYVDDKAGNDEIADGSKASPFATPLAALLAKGQDASVFVKKADATPGQDGVDADGYSPISASAAKKVSKLYATALKKKEKANDQAAKDEAQSAHDERRLQESKKIVLQEPSSSARKIKISQGANFRGQRVKICGWVHRLRSQKDLTFIVLRDGTGYLQVVLSGELTTIYDALTLTTESTVEIQGQLKAVPEGKTAPGGHELVADYWKCLGKAPGGDEAYTNVVAETADPNSLADRRHLVIRGETASAVLKVRSEVLKAFRAEFDSLGMTEVTPPCMVQTQVEGGSTLFSFDYYGQPAYLTQSSQLYLETCLPSLGDVFCVQESFRAEKSHTRRHLSEYTHLEGELAFISFDDLLEHLEQLICGTLSRVMQDPKTKALLDQLNPNFKMPTRPFRRMDYKEAIQWLNDHHIPNEEGQPHKIGDDIAEAAERKMTDELNVPIFLCRFPREIKSFYMKRTEGDEEFTDSVDVLMPGVGEIVGGSMRMADQHELLEAYKNEGIDAAPYFWYTDQRKYGTCEHGGYGLGVERFLAWLTNRWTVREASLYPRWTGRCTP</sequence>
<dbReference type="EC" id="6.1.1.22" evidence="3"/>
<dbReference type="SUPFAM" id="SSF55681">
    <property type="entry name" value="Class II aaRS and biotin synthetases"/>
    <property type="match status" value="1"/>
</dbReference>
<keyword evidence="5" id="KW-0436">Ligase</keyword>
<keyword evidence="7" id="KW-0067">ATP-binding</keyword>
<proteinExistence type="inferred from homology"/>
<evidence type="ECO:0000256" key="4">
    <source>
        <dbReference type="ARBA" id="ARBA00022490"/>
    </source>
</evidence>
<dbReference type="InterPro" id="IPR012340">
    <property type="entry name" value="NA-bd_OB-fold"/>
</dbReference>
<dbReference type="InterPro" id="IPR004365">
    <property type="entry name" value="NA-bd_OB_tRNA"/>
</dbReference>
<evidence type="ECO:0000313" key="14">
    <source>
        <dbReference type="EMBL" id="CDI55307.1"/>
    </source>
</evidence>
<dbReference type="InterPro" id="IPR048952">
    <property type="entry name" value="AsnRS_N"/>
</dbReference>
<evidence type="ECO:0000256" key="9">
    <source>
        <dbReference type="ARBA" id="ARBA00023146"/>
    </source>
</evidence>
<evidence type="ECO:0000256" key="12">
    <source>
        <dbReference type="SAM" id="MobiDB-lite"/>
    </source>
</evidence>
<dbReference type="CDD" id="cd04323">
    <property type="entry name" value="AsnRS_cyto_like_N"/>
    <property type="match status" value="1"/>
</dbReference>
<protein>
    <recommendedName>
        <fullName evidence="3">asparagine--tRNA ligase</fullName>
        <ecNumber evidence="3">6.1.1.22</ecNumber>
    </recommendedName>
    <alternativeName>
        <fullName evidence="10">Asparaginyl-tRNA synthetase</fullName>
    </alternativeName>
</protein>